<dbReference type="Gene3D" id="1.10.443.10">
    <property type="entry name" value="Intergrase catalytic core"/>
    <property type="match status" value="1"/>
</dbReference>
<evidence type="ECO:0000256" key="1">
    <source>
        <dbReference type="ARBA" id="ARBA00023172"/>
    </source>
</evidence>
<evidence type="ECO:0000313" key="3">
    <source>
        <dbReference type="EMBL" id="KAL0203247.1"/>
    </source>
</evidence>
<dbReference type="EMBL" id="JAMKFB020000001">
    <property type="protein sequence ID" value="KAL0203247.1"/>
    <property type="molecule type" value="Genomic_DNA"/>
</dbReference>
<dbReference type="PANTHER" id="PTHR35617">
    <property type="entry name" value="PHAGE_INTEGRASE DOMAIN-CONTAINING PROTEIN"/>
    <property type="match status" value="1"/>
</dbReference>
<reference evidence="3 4" key="1">
    <citation type="submission" date="2024-05" db="EMBL/GenBank/DDBJ databases">
        <title>Genome sequencing and assembly of Indian major carp, Cirrhinus mrigala (Hamilton, 1822).</title>
        <authorList>
            <person name="Mohindra V."/>
            <person name="Chowdhury L.M."/>
            <person name="Lal K."/>
            <person name="Jena J.K."/>
        </authorList>
    </citation>
    <scope>NUCLEOTIDE SEQUENCE [LARGE SCALE GENOMIC DNA]</scope>
    <source>
        <strain evidence="3">CM1030</strain>
        <tissue evidence="3">Blood</tissue>
    </source>
</reference>
<organism evidence="3 4">
    <name type="scientific">Cirrhinus mrigala</name>
    <name type="common">Mrigala</name>
    <dbReference type="NCBI Taxonomy" id="683832"/>
    <lineage>
        <taxon>Eukaryota</taxon>
        <taxon>Metazoa</taxon>
        <taxon>Chordata</taxon>
        <taxon>Craniata</taxon>
        <taxon>Vertebrata</taxon>
        <taxon>Euteleostomi</taxon>
        <taxon>Actinopterygii</taxon>
        <taxon>Neopterygii</taxon>
        <taxon>Teleostei</taxon>
        <taxon>Ostariophysi</taxon>
        <taxon>Cypriniformes</taxon>
        <taxon>Cyprinidae</taxon>
        <taxon>Labeoninae</taxon>
        <taxon>Labeonini</taxon>
        <taxon>Cirrhinus</taxon>
    </lineage>
</organism>
<dbReference type="InterPro" id="IPR013762">
    <property type="entry name" value="Integrase-like_cat_sf"/>
</dbReference>
<proteinExistence type="predicted"/>
<gene>
    <name evidence="3" type="ORF">M9458_001265</name>
</gene>
<evidence type="ECO:0000313" key="4">
    <source>
        <dbReference type="Proteomes" id="UP001529510"/>
    </source>
</evidence>
<feature type="compositionally biased region" description="Low complexity" evidence="2">
    <location>
        <begin position="143"/>
        <end position="155"/>
    </location>
</feature>
<dbReference type="Proteomes" id="UP001529510">
    <property type="component" value="Unassembled WGS sequence"/>
</dbReference>
<dbReference type="AlphaFoldDB" id="A0ABD0RZN0"/>
<sequence>IGLEYVALASPKRSRLDDWFLGSERADQPCSAPVPFFLEVHEELTNRTCFAGASALTILDGGAARGYVNIPQRCHLAWPPITFPRCLRRGLTTLLARPPHVFMKIAAAALTPPTARAGQSHPQLPRRLADSSSVSGVGLRTQGPGAAAPSPIGPSGQLGEEQALPCAEHLFSLCGVRLSHHDSAPFIRPRSVNAELLELLQAQDSGPTETISEAPGAFRIRSHSHAAWITSHETASALASRPSPKMGMVPRHTSSGYHSDMSPPVQPLVGPCISTGGSALRPSVQACCGYYRRFQDRLGLGFLDGPPSAMAHQLPRVADCALSPEEASAIDLRQASTVAHINRQGGLRSRRMSQLAHHLLICSLQNRVAVALSRQVTFHGEWRLHPHTVQLIWNRFDEAQIDLFASYESTHCALWYSLTEAPLGTDALAHSWPRGPRKYAFPPVSLIAQTLCKVREERHQVLMVAPYWPNQTCVSSSLANSPEEGPSFSGAGHNLAPAPRPLEPPRLVPGQDEVDFGDPSPAVIDMIAQARPPSTRQPYALKWHVFNRTHRDVALEQLREALRGCCCNEPRFGEWQVLGKAQPHNQVPKRINPPRPRLIPSWDLSVVLLGLQRESFEPLQSVELGALSMKTALLIALTSLKRVGDLQALSVCDECLEFGPAYSHVVLRPRPGYVPKVHTTPFRDQVVNLPTFPSEGGNLALSLLCPVHALRVYLERTQSFRQSEQLFVCFGDSERGRLSPNRDWLTGLWMPYSGRTRPRIGHSTRGIAVASALAHSASLADICRAAGWATPNTFARFYNLRMEPVSSRVFGDN</sequence>
<dbReference type="GO" id="GO:0006310">
    <property type="term" value="P:DNA recombination"/>
    <property type="evidence" value="ECO:0007669"/>
    <property type="project" value="UniProtKB-KW"/>
</dbReference>
<feature type="non-terminal residue" evidence="3">
    <location>
        <position position="1"/>
    </location>
</feature>
<feature type="region of interest" description="Disordered" evidence="2">
    <location>
        <begin position="113"/>
        <end position="159"/>
    </location>
</feature>
<dbReference type="SUPFAM" id="SSF56349">
    <property type="entry name" value="DNA breaking-rejoining enzymes"/>
    <property type="match status" value="1"/>
</dbReference>
<dbReference type="InterPro" id="IPR011010">
    <property type="entry name" value="DNA_brk_join_enz"/>
</dbReference>
<feature type="non-terminal residue" evidence="3">
    <location>
        <position position="813"/>
    </location>
</feature>
<accession>A0ABD0RZN0</accession>
<comment type="caution">
    <text evidence="3">The sequence shown here is derived from an EMBL/GenBank/DDBJ whole genome shotgun (WGS) entry which is preliminary data.</text>
</comment>
<keyword evidence="1" id="KW-0233">DNA recombination</keyword>
<keyword evidence="4" id="KW-1185">Reference proteome</keyword>
<evidence type="ECO:0000256" key="2">
    <source>
        <dbReference type="SAM" id="MobiDB-lite"/>
    </source>
</evidence>
<protein>
    <submittedName>
        <fullName evidence="3">Uncharacterized protein</fullName>
    </submittedName>
</protein>
<name>A0ABD0RZN0_CIRMR</name>
<dbReference type="PANTHER" id="PTHR35617:SF3">
    <property type="entry name" value="CORE-BINDING (CB) DOMAIN-CONTAINING PROTEIN"/>
    <property type="match status" value="1"/>
</dbReference>